<evidence type="ECO:0000313" key="4">
    <source>
        <dbReference type="Proteomes" id="UP000474024"/>
    </source>
</evidence>
<dbReference type="Proteomes" id="UP000474024">
    <property type="component" value="Unassembled WGS sequence"/>
</dbReference>
<dbReference type="PIRSF" id="PIRSF019083">
    <property type="entry name" value="UCP019083_VanZ"/>
    <property type="match status" value="1"/>
</dbReference>
<evidence type="ECO:0000259" key="2">
    <source>
        <dbReference type="Pfam" id="PF04892"/>
    </source>
</evidence>
<sequence>MKWLFRIVSTAAVIVWMCLIFGFSGQKAEQSTGLSTRVSIDIVETVNEIGHQNWSEETVTDYAKKIEYPVRKCAHMTEYAILALLVFVMLGSYGMRVCRLRYCIAVLYVFVYASTDEFHQLFVAGRSGRFSDVCIDTIGAVIAMLLLSGLIHLVQKRRTKA</sequence>
<dbReference type="InterPro" id="IPR006976">
    <property type="entry name" value="VanZ-like"/>
</dbReference>
<keyword evidence="4" id="KW-1185">Reference proteome</keyword>
<dbReference type="NCBIfam" id="NF037970">
    <property type="entry name" value="vanZ_1"/>
    <property type="match status" value="1"/>
</dbReference>
<feature type="domain" description="VanZ-like" evidence="2">
    <location>
        <begin position="12"/>
        <end position="148"/>
    </location>
</feature>
<evidence type="ECO:0000256" key="1">
    <source>
        <dbReference type="SAM" id="Phobius"/>
    </source>
</evidence>
<reference evidence="3 4" key="1">
    <citation type="submission" date="2019-08" db="EMBL/GenBank/DDBJ databases">
        <title>In-depth cultivation of the pig gut microbiome towards novel bacterial diversity and tailored functional studies.</title>
        <authorList>
            <person name="Wylensek D."/>
            <person name="Hitch T.C.A."/>
            <person name="Clavel T."/>
        </authorList>
    </citation>
    <scope>NUCLEOTIDE SEQUENCE [LARGE SCALE GENOMIC DNA]</scope>
    <source>
        <strain evidence="3 4">MUC/MUC-530-WT-4D</strain>
    </source>
</reference>
<feature type="transmembrane region" description="Helical" evidence="1">
    <location>
        <begin position="7"/>
        <end position="25"/>
    </location>
</feature>
<dbReference type="EMBL" id="VUNI01000021">
    <property type="protein sequence ID" value="MST75573.1"/>
    <property type="molecule type" value="Genomic_DNA"/>
</dbReference>
<dbReference type="RefSeq" id="WP_154430541.1">
    <property type="nucleotide sequence ID" value="NZ_VUNI01000021.1"/>
</dbReference>
<keyword evidence="1" id="KW-1133">Transmembrane helix</keyword>
<accession>A0A6L5YSL9</accession>
<protein>
    <submittedName>
        <fullName evidence="3">VanZ family protein</fullName>
    </submittedName>
</protein>
<dbReference type="InterPro" id="IPR016747">
    <property type="entry name" value="Phosphotransbutyrylase"/>
</dbReference>
<organism evidence="3 4">
    <name type="scientific">Roseburia porci</name>
    <dbReference type="NCBI Taxonomy" id="2605790"/>
    <lineage>
        <taxon>Bacteria</taxon>
        <taxon>Bacillati</taxon>
        <taxon>Bacillota</taxon>
        <taxon>Clostridia</taxon>
        <taxon>Lachnospirales</taxon>
        <taxon>Lachnospiraceae</taxon>
        <taxon>Roseburia</taxon>
    </lineage>
</organism>
<name>A0A6L5YSL9_9FIRM</name>
<keyword evidence="1" id="KW-0812">Transmembrane</keyword>
<comment type="caution">
    <text evidence="3">The sequence shown here is derived from an EMBL/GenBank/DDBJ whole genome shotgun (WGS) entry which is preliminary data.</text>
</comment>
<gene>
    <name evidence="3" type="ORF">FYJ75_11185</name>
</gene>
<proteinExistence type="predicted"/>
<keyword evidence="1" id="KW-0472">Membrane</keyword>
<dbReference type="AlphaFoldDB" id="A0A6L5YSL9"/>
<feature type="transmembrane region" description="Helical" evidence="1">
    <location>
        <begin position="135"/>
        <end position="154"/>
    </location>
</feature>
<feature type="transmembrane region" description="Helical" evidence="1">
    <location>
        <begin position="76"/>
        <end position="93"/>
    </location>
</feature>
<evidence type="ECO:0000313" key="3">
    <source>
        <dbReference type="EMBL" id="MST75573.1"/>
    </source>
</evidence>
<dbReference type="Pfam" id="PF04892">
    <property type="entry name" value="VanZ"/>
    <property type="match status" value="1"/>
</dbReference>
<feature type="transmembrane region" description="Helical" evidence="1">
    <location>
        <begin position="100"/>
        <end position="115"/>
    </location>
</feature>